<dbReference type="InterPro" id="IPR046515">
    <property type="entry name" value="DUF6693"/>
</dbReference>
<reference evidence="2 3" key="1">
    <citation type="submission" date="2015-03" db="EMBL/GenBank/DDBJ databases">
        <authorList>
            <person name="Murphy D."/>
        </authorList>
    </citation>
    <scope>NUCLEOTIDE SEQUENCE [LARGE SCALE GENOMIC DNA]</scope>
    <source>
        <strain evidence="2 3">KMM 520</strain>
    </source>
</reference>
<accession>A0A0U2VEM0</accession>
<name>A0A0U2VEM0_9GAMM</name>
<keyword evidence="1" id="KW-1133">Transmembrane helix</keyword>
<keyword evidence="1" id="KW-0472">Membrane</keyword>
<dbReference type="EMBL" id="CP011034">
    <property type="protein sequence ID" value="ALS33008.1"/>
    <property type="molecule type" value="Genomic_DNA"/>
</dbReference>
<evidence type="ECO:0000313" key="2">
    <source>
        <dbReference type="EMBL" id="ALS33008.1"/>
    </source>
</evidence>
<feature type="transmembrane region" description="Helical" evidence="1">
    <location>
        <begin position="71"/>
        <end position="91"/>
    </location>
</feature>
<proteinExistence type="predicted"/>
<evidence type="ECO:0000313" key="3">
    <source>
        <dbReference type="Proteomes" id="UP000065261"/>
    </source>
</evidence>
<sequence length="104" mass="11911">MKIQANVGTIDILGHLILWFILILITFGIGAFFFPYSFSKFILNRSELIDEHGNARKMVCNTDIFGSIGHVILWIIISILTLGLGYAFYFYKVWNYSLNNTAIE</sequence>
<evidence type="ECO:0008006" key="4">
    <source>
        <dbReference type="Google" id="ProtNLM"/>
    </source>
</evidence>
<evidence type="ECO:0000256" key="1">
    <source>
        <dbReference type="SAM" id="Phobius"/>
    </source>
</evidence>
<organism evidence="2">
    <name type="scientific">Pseudoalteromonas translucida KMM 520</name>
    <dbReference type="NCBI Taxonomy" id="1315283"/>
    <lineage>
        <taxon>Bacteria</taxon>
        <taxon>Pseudomonadati</taxon>
        <taxon>Pseudomonadota</taxon>
        <taxon>Gammaproteobacteria</taxon>
        <taxon>Alteromonadales</taxon>
        <taxon>Pseudoalteromonadaceae</taxon>
        <taxon>Pseudoalteromonas</taxon>
    </lineage>
</organism>
<dbReference type="RefSeq" id="WP_058373367.1">
    <property type="nucleotide sequence ID" value="NZ_CP011034.1"/>
</dbReference>
<dbReference type="KEGG" id="ptn:PTRA_a1856"/>
<dbReference type="Proteomes" id="UP000065261">
    <property type="component" value="Chromosome I"/>
</dbReference>
<dbReference type="OrthoDB" id="6444713at2"/>
<dbReference type="Pfam" id="PF20403">
    <property type="entry name" value="DUF6693"/>
    <property type="match status" value="1"/>
</dbReference>
<feature type="transmembrane region" description="Helical" evidence="1">
    <location>
        <begin position="12"/>
        <end position="34"/>
    </location>
</feature>
<dbReference type="AlphaFoldDB" id="A0A0U2VEM0"/>
<protein>
    <recommendedName>
        <fullName evidence="4">DUF4234 domain-containing protein</fullName>
    </recommendedName>
</protein>
<gene>
    <name evidence="2" type="ORF">PTRA_a1856</name>
</gene>
<dbReference type="PATRIC" id="fig|1315283.4.peg.1602"/>
<keyword evidence="1" id="KW-0812">Transmembrane</keyword>